<organism evidence="1 2">
    <name type="scientific">Sphagnum jensenii</name>
    <dbReference type="NCBI Taxonomy" id="128206"/>
    <lineage>
        <taxon>Eukaryota</taxon>
        <taxon>Viridiplantae</taxon>
        <taxon>Streptophyta</taxon>
        <taxon>Embryophyta</taxon>
        <taxon>Bryophyta</taxon>
        <taxon>Sphagnophytina</taxon>
        <taxon>Sphagnopsida</taxon>
        <taxon>Sphagnales</taxon>
        <taxon>Sphagnaceae</taxon>
        <taxon>Sphagnum</taxon>
    </lineage>
</organism>
<accession>A0ABP0VC77</accession>
<dbReference type="Proteomes" id="UP001497444">
    <property type="component" value="Unassembled WGS sequence"/>
</dbReference>
<keyword evidence="2" id="KW-1185">Reference proteome</keyword>
<proteinExistence type="predicted"/>
<dbReference type="EMBL" id="CAXAQS010000543">
    <property type="protein sequence ID" value="CAK9252050.1"/>
    <property type="molecule type" value="Genomic_DNA"/>
</dbReference>
<protein>
    <recommendedName>
        <fullName evidence="3">Lipocalin-like domain-containing protein</fullName>
    </recommendedName>
</protein>
<evidence type="ECO:0000313" key="2">
    <source>
        <dbReference type="Proteomes" id="UP001497444"/>
    </source>
</evidence>
<reference evidence="1" key="1">
    <citation type="submission" date="2024-02" db="EMBL/GenBank/DDBJ databases">
        <authorList>
            <consortium name="ELIXIR-Norway"/>
            <consortium name="Elixir Norway"/>
        </authorList>
    </citation>
    <scope>NUCLEOTIDE SEQUENCE</scope>
</reference>
<sequence length="135" mass="15459">MDTTGQKINSALLGIWEPRNNSNAEKYAISKDNETTYKIVKTSKSAKDPNIYRAYIVELDGDAFLNIQEQGEMADKGFYFYKVTLNAGNDRVTLSPVTGNIKETFTTGQEMKDFFKKYKGLSFFYDKEAQEYIKD</sequence>
<name>A0ABP0VC77_9BRYO</name>
<evidence type="ECO:0008006" key="3">
    <source>
        <dbReference type="Google" id="ProtNLM"/>
    </source>
</evidence>
<comment type="caution">
    <text evidence="1">The sequence shown here is derived from an EMBL/GenBank/DDBJ whole genome shotgun (WGS) entry which is preliminary data.</text>
</comment>
<gene>
    <name evidence="1" type="ORF">CSSPJE1EN1_LOCUS27428</name>
</gene>
<evidence type="ECO:0000313" key="1">
    <source>
        <dbReference type="EMBL" id="CAK9252050.1"/>
    </source>
</evidence>